<reference evidence="1 2" key="1">
    <citation type="journal article" date="2019" name="PLoS ONE">
        <title>Comparative genome analysis indicates high evolutionary potential of pathogenicity genes in Colletotrichum tanaceti.</title>
        <authorList>
            <person name="Lelwala R.V."/>
            <person name="Korhonen P.K."/>
            <person name="Young N.D."/>
            <person name="Scott J.B."/>
            <person name="Ades P.A."/>
            <person name="Gasser R.B."/>
            <person name="Taylor P.W.J."/>
        </authorList>
    </citation>
    <scope>NUCLEOTIDE SEQUENCE [LARGE SCALE GENOMIC DNA]</scope>
    <source>
        <strain evidence="1">BRIP57314</strain>
    </source>
</reference>
<protein>
    <submittedName>
        <fullName evidence="1">Uncharacterized protein</fullName>
    </submittedName>
</protein>
<dbReference type="EMBL" id="PJEX01000270">
    <property type="protein sequence ID" value="TKW51966.1"/>
    <property type="molecule type" value="Genomic_DNA"/>
</dbReference>
<accession>A0A4V6DGF2</accession>
<evidence type="ECO:0000313" key="2">
    <source>
        <dbReference type="Proteomes" id="UP000310108"/>
    </source>
</evidence>
<evidence type="ECO:0000313" key="1">
    <source>
        <dbReference type="EMBL" id="TKW51966.1"/>
    </source>
</evidence>
<comment type="caution">
    <text evidence="1">The sequence shown here is derived from an EMBL/GenBank/DDBJ whole genome shotgun (WGS) entry which is preliminary data.</text>
</comment>
<gene>
    <name evidence="1" type="ORF">CTA1_12424</name>
</gene>
<dbReference type="Proteomes" id="UP000310108">
    <property type="component" value="Unassembled WGS sequence"/>
</dbReference>
<keyword evidence="2" id="KW-1185">Reference proteome</keyword>
<dbReference type="AlphaFoldDB" id="A0A4V6DGF2"/>
<sequence>MEPDSWRNKRSFLQQPSSSHSLMLPYPVSVSMPTTLLVMPRQRSTILCRTSCSRPHFSPGALPIQIRRLPAIRSSGVLKHSVDDRLANSSSMSLKSAVQARSDMLAVVLGRAIFSASRRPSFGAAAVALARSRCAMAMAHLSAICISGDCADVDESKMAPIWPIEPCSQVGCCCTFCIVAAMLAPRFSSTSTARATRARACAPDPMGAVLSAVSKHVDTTLGASPSSLPASRLVTKACWIVWLDHQAATASRGERTAWSSTTESIPSLCSVPRQVVGPLDNGIVENVVALELDQGRQVLGEIVVNLLRAAAELGEHAIQGSGLVPQRTGELLGDNVVEALGAEVPEEHTNVQSLEHEPPWGVGKGAGCQEREREAALVDLDVASRQLRVQSDRPGLDTRGLLLLRQAGEHLVAVDANGVAHAQLHRLQYQGRGLEEEVVLRDPDGLDGRQPGLTTHVNRRCDGAGGLERLPQMLRLLGLLLGRHKERRHKDP</sequence>
<proteinExistence type="predicted"/>
<name>A0A4V6DGF2_9PEZI</name>
<organism evidence="1 2">
    <name type="scientific">Colletotrichum tanaceti</name>
    <dbReference type="NCBI Taxonomy" id="1306861"/>
    <lineage>
        <taxon>Eukaryota</taxon>
        <taxon>Fungi</taxon>
        <taxon>Dikarya</taxon>
        <taxon>Ascomycota</taxon>
        <taxon>Pezizomycotina</taxon>
        <taxon>Sordariomycetes</taxon>
        <taxon>Hypocreomycetidae</taxon>
        <taxon>Glomerellales</taxon>
        <taxon>Glomerellaceae</taxon>
        <taxon>Colletotrichum</taxon>
        <taxon>Colletotrichum destructivum species complex</taxon>
    </lineage>
</organism>